<keyword evidence="2" id="KW-1185">Reference proteome</keyword>
<reference evidence="1 2" key="1">
    <citation type="submission" date="2015-11" db="EMBL/GenBank/DDBJ databases">
        <title>Exploring the genomic traits of fungus-feeding bacterial genus Collimonas.</title>
        <authorList>
            <person name="Song C."/>
            <person name="Schmidt R."/>
            <person name="de Jager V."/>
            <person name="Krzyzanowska D."/>
            <person name="Jongedijk E."/>
            <person name="Cankar K."/>
            <person name="Beekwilder J."/>
            <person name="van Veen A."/>
            <person name="de Boer W."/>
            <person name="van Veen J.A."/>
            <person name="Garbeva P."/>
        </authorList>
    </citation>
    <scope>NUCLEOTIDE SEQUENCE [LARGE SCALE GENOMIC DNA]</scope>
    <source>
        <strain evidence="1 2">Ter282</strain>
    </source>
</reference>
<dbReference type="AlphaFoldDB" id="A0A127QJ85"/>
<gene>
    <name evidence="1" type="ORF">CAter282_2087</name>
</gene>
<evidence type="ECO:0000313" key="2">
    <source>
        <dbReference type="Proteomes" id="UP000071778"/>
    </source>
</evidence>
<organism evidence="1 2">
    <name type="scientific">Collimonas arenae</name>
    <dbReference type="NCBI Taxonomy" id="279058"/>
    <lineage>
        <taxon>Bacteria</taxon>
        <taxon>Pseudomonadati</taxon>
        <taxon>Pseudomonadota</taxon>
        <taxon>Betaproteobacteria</taxon>
        <taxon>Burkholderiales</taxon>
        <taxon>Oxalobacteraceae</taxon>
        <taxon>Collimonas</taxon>
    </lineage>
</organism>
<name>A0A127QJ85_9BURK</name>
<proteinExistence type="predicted"/>
<sequence>MRLGESCTPSNNQFTIMRLTSTQYEPDISRFKHVIGCNHKKTGGIPPLSQKTR</sequence>
<protein>
    <submittedName>
        <fullName evidence="1">Uncharacterized protein</fullName>
    </submittedName>
</protein>
<dbReference type="Proteomes" id="UP000071778">
    <property type="component" value="Chromosome"/>
</dbReference>
<evidence type="ECO:0000313" key="1">
    <source>
        <dbReference type="EMBL" id="AMP09845.1"/>
    </source>
</evidence>
<dbReference type="EMBL" id="CP013235">
    <property type="protein sequence ID" value="AMP09845.1"/>
    <property type="molecule type" value="Genomic_DNA"/>
</dbReference>
<dbReference type="PATRIC" id="fig|279058.18.peg.2051"/>
<accession>A0A127QJ85</accession>